<keyword evidence="2" id="KW-1185">Reference proteome</keyword>
<evidence type="ECO:0000313" key="1">
    <source>
        <dbReference type="EMBL" id="AOS82751.1"/>
    </source>
</evidence>
<accession>A0A1D8CXD3</accession>
<dbReference type="STRING" id="274537.BIU88_00445"/>
<gene>
    <name evidence="1" type="ORF">BIU88_00445</name>
</gene>
<organism evidence="1 2">
    <name type="scientific">Chlorobaculum limnaeum</name>
    <dbReference type="NCBI Taxonomy" id="274537"/>
    <lineage>
        <taxon>Bacteria</taxon>
        <taxon>Pseudomonadati</taxon>
        <taxon>Chlorobiota</taxon>
        <taxon>Chlorobiia</taxon>
        <taxon>Chlorobiales</taxon>
        <taxon>Chlorobiaceae</taxon>
        <taxon>Chlorobaculum</taxon>
    </lineage>
</organism>
<sequence>MVLREIGFNVIYLGSEIEGRTQDCVDVNEYNYEGFKYYPSKVQSGTMIQKASRLWHTYINGQSIISRLEWLWSKDSVAIIAYQVSSLTMLKLKRFCDRKKAVFISDVVEWYEPSHMFMGRYGPFALDSEFRMRYLNKMADGVIVISEYLKEYYVKKQKAGCQNSHPNRT</sequence>
<proteinExistence type="predicted"/>
<evidence type="ECO:0008006" key="3">
    <source>
        <dbReference type="Google" id="ProtNLM"/>
    </source>
</evidence>
<dbReference type="KEGG" id="clz:BIU88_00445"/>
<evidence type="ECO:0000313" key="2">
    <source>
        <dbReference type="Proteomes" id="UP000095185"/>
    </source>
</evidence>
<protein>
    <recommendedName>
        <fullName evidence="3">Glycosyltransferase subfamily 4-like N-terminal domain-containing protein</fullName>
    </recommendedName>
</protein>
<name>A0A1D8CXD3_CHLLM</name>
<dbReference type="Proteomes" id="UP000095185">
    <property type="component" value="Chromosome"/>
</dbReference>
<reference evidence="1" key="1">
    <citation type="submission" date="2016-09" db="EMBL/GenBank/DDBJ databases">
        <title>Genome sequence of Chlorobaculum limnaeum.</title>
        <authorList>
            <person name="Liu Z."/>
            <person name="Tank M."/>
            <person name="Bryant D.A."/>
        </authorList>
    </citation>
    <scope>NUCLEOTIDE SEQUENCE [LARGE SCALE GENOMIC DNA]</scope>
    <source>
        <strain evidence="1">DSM 1677</strain>
    </source>
</reference>
<dbReference type="EMBL" id="CP017305">
    <property type="protein sequence ID" value="AOS82751.1"/>
    <property type="molecule type" value="Genomic_DNA"/>
</dbReference>
<dbReference type="AlphaFoldDB" id="A0A1D8CXD3"/>